<feature type="binding site" evidence="5 8">
    <location>
        <begin position="161"/>
        <end position="163"/>
    </location>
    <ligand>
        <name>substrate</name>
    </ligand>
</feature>
<organism evidence="11">
    <name type="scientific">Candidatus Caldatribacterium californiense</name>
    <dbReference type="NCBI Taxonomy" id="1454726"/>
    <lineage>
        <taxon>Bacteria</taxon>
        <taxon>Pseudomonadati</taxon>
        <taxon>Atribacterota</taxon>
        <taxon>Atribacteria</taxon>
        <taxon>Atribacterales</taxon>
        <taxon>Candidatus Caldatribacteriaceae</taxon>
        <taxon>Candidatus Caldatribacterium</taxon>
    </lineage>
</organism>
<dbReference type="GO" id="GO:0005737">
    <property type="term" value="C:cytoplasm"/>
    <property type="evidence" value="ECO:0007669"/>
    <property type="project" value="UniProtKB-SubCell"/>
</dbReference>
<comment type="function">
    <text evidence="4 5 6">Catalyzes the transfer of endogenously produced octanoic acid from octanoyl-acyl-carrier-protein onto the lipoyl domains of lipoate-dependent enzymes. Lipoyl-ACP can also act as a substrate although octanoyl-ACP is likely to be the physiological substrate.</text>
</comment>
<feature type="active site" description="Acyl-thioester intermediate" evidence="5 7">
    <location>
        <position position="179"/>
    </location>
</feature>
<evidence type="ECO:0000256" key="7">
    <source>
        <dbReference type="PIRSR" id="PIRSR016262-1"/>
    </source>
</evidence>
<comment type="caution">
    <text evidence="11">The sequence shown here is derived from an EMBL/GenBank/DDBJ whole genome shotgun (WGS) entry which is preliminary data.</text>
</comment>
<gene>
    <name evidence="5 11" type="primary">lipB</name>
    <name evidence="11" type="ORF">ENV30_09655</name>
</gene>
<proteinExistence type="inferred from homology"/>
<keyword evidence="2 5" id="KW-0808">Transferase</keyword>
<dbReference type="GO" id="GO:0033819">
    <property type="term" value="F:lipoyl(octanoyl) transferase activity"/>
    <property type="evidence" value="ECO:0007669"/>
    <property type="project" value="UniProtKB-EC"/>
</dbReference>
<evidence type="ECO:0000256" key="3">
    <source>
        <dbReference type="ARBA" id="ARBA00023315"/>
    </source>
</evidence>
<dbReference type="PIRSF" id="PIRSF016262">
    <property type="entry name" value="LPLase"/>
    <property type="match status" value="1"/>
</dbReference>
<dbReference type="InterPro" id="IPR004143">
    <property type="entry name" value="BPL_LPL_catalytic"/>
</dbReference>
<evidence type="ECO:0000259" key="10">
    <source>
        <dbReference type="PROSITE" id="PS51733"/>
    </source>
</evidence>
<protein>
    <recommendedName>
        <fullName evidence="5 6">Octanoyltransferase</fullName>
        <ecNumber evidence="5 6">2.3.1.181</ecNumber>
    </recommendedName>
    <alternativeName>
        <fullName evidence="5">Lipoate-protein ligase B</fullName>
    </alternativeName>
    <alternativeName>
        <fullName evidence="5">Lipoyl/octanoyl transferase</fullName>
    </alternativeName>
    <alternativeName>
        <fullName evidence="5">Octanoyl-[acyl-carrier-protein]-protein N-octanoyltransferase</fullName>
    </alternativeName>
</protein>
<evidence type="ECO:0000256" key="6">
    <source>
        <dbReference type="PIRNR" id="PIRNR016262"/>
    </source>
</evidence>
<feature type="domain" description="BPL/LPL catalytic" evidence="10">
    <location>
        <begin position="33"/>
        <end position="221"/>
    </location>
</feature>
<dbReference type="PROSITE" id="PS51733">
    <property type="entry name" value="BPL_LPL_CATALYTIC"/>
    <property type="match status" value="1"/>
</dbReference>
<keyword evidence="5" id="KW-0963">Cytoplasm</keyword>
<feature type="binding site" evidence="5 8">
    <location>
        <begin position="148"/>
        <end position="150"/>
    </location>
    <ligand>
        <name>substrate</name>
    </ligand>
</feature>
<feature type="site" description="Lowers pKa of active site Cys" evidence="5 9">
    <location>
        <position position="145"/>
    </location>
</feature>
<evidence type="ECO:0000256" key="1">
    <source>
        <dbReference type="ARBA" id="ARBA00004821"/>
    </source>
</evidence>
<accession>A0A7V3YIB8</accession>
<keyword evidence="3 5" id="KW-0012">Acyltransferase</keyword>
<dbReference type="PANTHER" id="PTHR10993:SF7">
    <property type="entry name" value="LIPOYLTRANSFERASE 2, MITOCHONDRIAL-RELATED"/>
    <property type="match status" value="1"/>
</dbReference>
<dbReference type="PANTHER" id="PTHR10993">
    <property type="entry name" value="OCTANOYLTRANSFERASE"/>
    <property type="match status" value="1"/>
</dbReference>
<dbReference type="InterPro" id="IPR045864">
    <property type="entry name" value="aa-tRNA-synth_II/BPL/LPL"/>
</dbReference>
<reference evidence="11" key="1">
    <citation type="journal article" date="2020" name="mSystems">
        <title>Genome- and Community-Level Interaction Insights into Carbon Utilization and Element Cycling Functions of Hydrothermarchaeota in Hydrothermal Sediment.</title>
        <authorList>
            <person name="Zhou Z."/>
            <person name="Liu Y."/>
            <person name="Xu W."/>
            <person name="Pan J."/>
            <person name="Luo Z.H."/>
            <person name="Li M."/>
        </authorList>
    </citation>
    <scope>NUCLEOTIDE SEQUENCE [LARGE SCALE GENOMIC DNA]</scope>
    <source>
        <strain evidence="11">SpSt-747</strain>
    </source>
</reference>
<dbReference type="EMBL" id="DTFV01000135">
    <property type="protein sequence ID" value="HGI31550.1"/>
    <property type="molecule type" value="Genomic_DNA"/>
</dbReference>
<dbReference type="NCBIfam" id="NF010925">
    <property type="entry name" value="PRK14345.1"/>
    <property type="match status" value="1"/>
</dbReference>
<dbReference type="Pfam" id="PF21948">
    <property type="entry name" value="LplA-B_cat"/>
    <property type="match status" value="1"/>
</dbReference>
<dbReference type="SUPFAM" id="SSF55681">
    <property type="entry name" value="Class II aaRS and biotin synthetases"/>
    <property type="match status" value="1"/>
</dbReference>
<dbReference type="EC" id="2.3.1.181" evidence="5 6"/>
<name>A0A7V3YIB8_9BACT</name>
<evidence type="ECO:0000256" key="9">
    <source>
        <dbReference type="PIRSR" id="PIRSR016262-3"/>
    </source>
</evidence>
<comment type="similarity">
    <text evidence="5 6">Belongs to the LipB family.</text>
</comment>
<dbReference type="HAMAP" id="MF_00013">
    <property type="entry name" value="LipB"/>
    <property type="match status" value="1"/>
</dbReference>
<evidence type="ECO:0000256" key="8">
    <source>
        <dbReference type="PIRSR" id="PIRSR016262-2"/>
    </source>
</evidence>
<comment type="miscellaneous">
    <text evidence="5">In the reaction, the free carboxyl group of octanoic acid is attached via an amide linkage to the epsilon-amino group of a specific lysine residue of lipoyl domains of lipoate-dependent enzymes.</text>
</comment>
<dbReference type="GO" id="GO:0009249">
    <property type="term" value="P:protein lipoylation"/>
    <property type="evidence" value="ECO:0007669"/>
    <property type="project" value="InterPro"/>
</dbReference>
<dbReference type="NCBIfam" id="TIGR00214">
    <property type="entry name" value="lipB"/>
    <property type="match status" value="1"/>
</dbReference>
<sequence length="226" mass="25731">MKSVRFPYRVFAEVPYGEALLLQRTLVERIAEENRPGVFLLLEHPPVVTLGRGAKKEHLLLSEEALKRQGIEVYEVERGGDVTYHGPGQIVGYPLVNLRFWKKDVHAFLRSLEEVLIRFLAHFGVPAFRFPPYTGVWVERNGPEKIAAIGVAVRRWVTYHGFALNIAPDLRPFGYIVPCGIRGFGVTALQEVLGRNFGQDDFRKMKHLLAQKFGEVFGFAMEESHE</sequence>
<dbReference type="InterPro" id="IPR000544">
    <property type="entry name" value="Octanoyltransferase"/>
</dbReference>
<dbReference type="Gene3D" id="3.30.930.10">
    <property type="entry name" value="Bira Bifunctional Protein, Domain 2"/>
    <property type="match status" value="1"/>
</dbReference>
<dbReference type="UniPathway" id="UPA00538">
    <property type="reaction ID" value="UER00592"/>
</dbReference>
<comment type="pathway">
    <text evidence="1 5 6">Protein modification; protein lipoylation via endogenous pathway; protein N(6)-(lipoyl)lysine from octanoyl-[acyl-carrier-protein]: step 1/2.</text>
</comment>
<dbReference type="PROSITE" id="PS01313">
    <property type="entry name" value="LIPB"/>
    <property type="match status" value="1"/>
</dbReference>
<dbReference type="AlphaFoldDB" id="A0A7V3YIB8"/>
<feature type="binding site" evidence="5 8">
    <location>
        <begin position="78"/>
        <end position="85"/>
    </location>
    <ligand>
        <name>substrate</name>
    </ligand>
</feature>
<comment type="subcellular location">
    <subcellularLocation>
        <location evidence="5">Cytoplasm</location>
    </subcellularLocation>
</comment>
<evidence type="ECO:0000313" key="11">
    <source>
        <dbReference type="EMBL" id="HGI31550.1"/>
    </source>
</evidence>
<comment type="catalytic activity">
    <reaction evidence="5 6">
        <text>octanoyl-[ACP] + L-lysyl-[protein] = N(6)-octanoyl-L-lysyl-[protein] + holo-[ACP] + H(+)</text>
        <dbReference type="Rhea" id="RHEA:17665"/>
        <dbReference type="Rhea" id="RHEA-COMP:9636"/>
        <dbReference type="Rhea" id="RHEA-COMP:9685"/>
        <dbReference type="Rhea" id="RHEA-COMP:9752"/>
        <dbReference type="Rhea" id="RHEA-COMP:9928"/>
        <dbReference type="ChEBI" id="CHEBI:15378"/>
        <dbReference type="ChEBI" id="CHEBI:29969"/>
        <dbReference type="ChEBI" id="CHEBI:64479"/>
        <dbReference type="ChEBI" id="CHEBI:78463"/>
        <dbReference type="ChEBI" id="CHEBI:78809"/>
        <dbReference type="EC" id="2.3.1.181"/>
    </reaction>
</comment>
<evidence type="ECO:0000256" key="2">
    <source>
        <dbReference type="ARBA" id="ARBA00022679"/>
    </source>
</evidence>
<dbReference type="InterPro" id="IPR020605">
    <property type="entry name" value="Octanoyltransferase_CS"/>
</dbReference>
<evidence type="ECO:0000256" key="4">
    <source>
        <dbReference type="ARBA" id="ARBA00024732"/>
    </source>
</evidence>
<evidence type="ECO:0000256" key="5">
    <source>
        <dbReference type="HAMAP-Rule" id="MF_00013"/>
    </source>
</evidence>
<dbReference type="CDD" id="cd16444">
    <property type="entry name" value="LipB"/>
    <property type="match status" value="1"/>
</dbReference>